<dbReference type="InterPro" id="IPR001117">
    <property type="entry name" value="Cu-oxidase_2nd"/>
</dbReference>
<comment type="subcellular location">
    <subcellularLocation>
        <location evidence="3">Secreted</location>
    </subcellularLocation>
</comment>
<dbReference type="CDD" id="cd13903">
    <property type="entry name" value="CuRO_3_Tv-LCC_like"/>
    <property type="match status" value="1"/>
</dbReference>
<dbReference type="CDD" id="cd13856">
    <property type="entry name" value="CuRO_1_Tv-LCC_like"/>
    <property type="match status" value="1"/>
</dbReference>
<comment type="catalytic activity">
    <reaction evidence="1">
        <text>4 hydroquinone + O2 = 4 benzosemiquinone + 2 H2O</text>
        <dbReference type="Rhea" id="RHEA:11276"/>
        <dbReference type="ChEBI" id="CHEBI:15377"/>
        <dbReference type="ChEBI" id="CHEBI:15379"/>
        <dbReference type="ChEBI" id="CHEBI:17594"/>
        <dbReference type="ChEBI" id="CHEBI:17977"/>
        <dbReference type="EC" id="1.10.3.2"/>
    </reaction>
</comment>
<evidence type="ECO:0000259" key="15">
    <source>
        <dbReference type="Pfam" id="PF00394"/>
    </source>
</evidence>
<evidence type="ECO:0000256" key="6">
    <source>
        <dbReference type="ARBA" id="ARBA00022525"/>
    </source>
</evidence>
<dbReference type="InterPro" id="IPR008972">
    <property type="entry name" value="Cupredoxin"/>
</dbReference>
<protein>
    <recommendedName>
        <fullName evidence="5">laccase</fullName>
        <ecNumber evidence="5">1.10.3.2</ecNumber>
    </recommendedName>
</protein>
<dbReference type="Pfam" id="PF07732">
    <property type="entry name" value="Cu-oxidase_3"/>
    <property type="match status" value="1"/>
</dbReference>
<dbReference type="EC" id="1.10.3.2" evidence="5"/>
<dbReference type="GO" id="GO:0005576">
    <property type="term" value="C:extracellular region"/>
    <property type="evidence" value="ECO:0007669"/>
    <property type="project" value="UniProtKB-SubCell"/>
</dbReference>
<dbReference type="PROSITE" id="PS00080">
    <property type="entry name" value="MULTICOPPER_OXIDASE2"/>
    <property type="match status" value="1"/>
</dbReference>
<feature type="domain" description="Plastocyanin-like" evidence="17">
    <location>
        <begin position="32"/>
        <end position="152"/>
    </location>
</feature>
<organism evidence="18 19">
    <name type="scientific">Tricholomella constricta</name>
    <dbReference type="NCBI Taxonomy" id="117010"/>
    <lineage>
        <taxon>Eukaryota</taxon>
        <taxon>Fungi</taxon>
        <taxon>Dikarya</taxon>
        <taxon>Basidiomycota</taxon>
        <taxon>Agaricomycotina</taxon>
        <taxon>Agaricomycetes</taxon>
        <taxon>Agaricomycetidae</taxon>
        <taxon>Agaricales</taxon>
        <taxon>Tricholomatineae</taxon>
        <taxon>Lyophyllaceae</taxon>
        <taxon>Tricholomella</taxon>
    </lineage>
</organism>
<evidence type="ECO:0000313" key="18">
    <source>
        <dbReference type="EMBL" id="KAF5376207.1"/>
    </source>
</evidence>
<dbReference type="FunFam" id="2.60.40.420:FF:000112">
    <property type="entry name" value="Laccase B"/>
    <property type="match status" value="1"/>
</dbReference>
<dbReference type="InterPro" id="IPR033138">
    <property type="entry name" value="Cu_oxidase_CS"/>
</dbReference>
<dbReference type="FunFam" id="2.60.40.420:FF:000125">
    <property type="entry name" value="Laccase 2"/>
    <property type="match status" value="1"/>
</dbReference>
<evidence type="ECO:0000256" key="9">
    <source>
        <dbReference type="ARBA" id="ARBA00023002"/>
    </source>
</evidence>
<feature type="domain" description="Plastocyanin-like" evidence="16">
    <location>
        <begin position="371"/>
        <end position="494"/>
    </location>
</feature>
<dbReference type="SUPFAM" id="SSF49503">
    <property type="entry name" value="Cupredoxins"/>
    <property type="match status" value="3"/>
</dbReference>
<dbReference type="InterPro" id="IPR011707">
    <property type="entry name" value="Cu-oxidase-like_N"/>
</dbReference>
<dbReference type="PANTHER" id="PTHR11709">
    <property type="entry name" value="MULTI-COPPER OXIDASE"/>
    <property type="match status" value="1"/>
</dbReference>
<evidence type="ECO:0000256" key="4">
    <source>
        <dbReference type="ARBA" id="ARBA00010609"/>
    </source>
</evidence>
<comment type="caution">
    <text evidence="18">The sequence shown here is derived from an EMBL/GenBank/DDBJ whole genome shotgun (WGS) entry which is preliminary data.</text>
</comment>
<reference evidence="18 19" key="1">
    <citation type="journal article" date="2020" name="ISME J.">
        <title>Uncovering the hidden diversity of litter-decomposition mechanisms in mushroom-forming fungi.</title>
        <authorList>
            <person name="Floudas D."/>
            <person name="Bentzer J."/>
            <person name="Ahren D."/>
            <person name="Johansson T."/>
            <person name="Persson P."/>
            <person name="Tunlid A."/>
        </authorList>
    </citation>
    <scope>NUCLEOTIDE SEQUENCE [LARGE SCALE GENOMIC DNA]</scope>
    <source>
        <strain evidence="18 19">CBS 661.87</strain>
    </source>
</reference>
<dbReference type="EMBL" id="JAACJP010000029">
    <property type="protein sequence ID" value="KAF5376207.1"/>
    <property type="molecule type" value="Genomic_DNA"/>
</dbReference>
<evidence type="ECO:0000256" key="2">
    <source>
        <dbReference type="ARBA" id="ARBA00001935"/>
    </source>
</evidence>
<dbReference type="FunFam" id="2.60.40.420:FF:000045">
    <property type="entry name" value="Laccase 2"/>
    <property type="match status" value="1"/>
</dbReference>
<evidence type="ECO:0000256" key="11">
    <source>
        <dbReference type="ARBA" id="ARBA00023157"/>
    </source>
</evidence>
<name>A0A8H5M0D6_9AGAR</name>
<dbReference type="PROSITE" id="PS00079">
    <property type="entry name" value="MULTICOPPER_OXIDASE1"/>
    <property type="match status" value="1"/>
</dbReference>
<evidence type="ECO:0000259" key="16">
    <source>
        <dbReference type="Pfam" id="PF07731"/>
    </source>
</evidence>
<dbReference type="Proteomes" id="UP000565441">
    <property type="component" value="Unassembled WGS sequence"/>
</dbReference>
<gene>
    <name evidence="18" type="ORF">D9615_008487</name>
</gene>
<dbReference type="PANTHER" id="PTHR11709:SF511">
    <property type="entry name" value="LACCASE"/>
    <property type="match status" value="1"/>
</dbReference>
<dbReference type="Pfam" id="PF07731">
    <property type="entry name" value="Cu-oxidase_2"/>
    <property type="match status" value="1"/>
</dbReference>
<dbReference type="AlphaFoldDB" id="A0A8H5M0D6"/>
<keyword evidence="19" id="KW-1185">Reference proteome</keyword>
<evidence type="ECO:0000313" key="19">
    <source>
        <dbReference type="Proteomes" id="UP000565441"/>
    </source>
</evidence>
<keyword evidence="6" id="KW-0964">Secreted</keyword>
<accession>A0A8H5M0D6</accession>
<evidence type="ECO:0000256" key="13">
    <source>
        <dbReference type="ARBA" id="ARBA00023185"/>
    </source>
</evidence>
<evidence type="ECO:0000256" key="7">
    <source>
        <dbReference type="ARBA" id="ARBA00022723"/>
    </source>
</evidence>
<dbReference type="InterPro" id="IPR002355">
    <property type="entry name" value="Cu_oxidase_Cu_BS"/>
</dbReference>
<feature type="signal peptide" evidence="14">
    <location>
        <begin position="1"/>
        <end position="21"/>
    </location>
</feature>
<evidence type="ECO:0000256" key="3">
    <source>
        <dbReference type="ARBA" id="ARBA00004613"/>
    </source>
</evidence>
<dbReference type="Gene3D" id="2.60.40.420">
    <property type="entry name" value="Cupredoxins - blue copper proteins"/>
    <property type="match status" value="3"/>
</dbReference>
<evidence type="ECO:0000256" key="10">
    <source>
        <dbReference type="ARBA" id="ARBA00023008"/>
    </source>
</evidence>
<evidence type="ECO:0000256" key="8">
    <source>
        <dbReference type="ARBA" id="ARBA00022737"/>
    </source>
</evidence>
<evidence type="ECO:0000256" key="1">
    <source>
        <dbReference type="ARBA" id="ARBA00000349"/>
    </source>
</evidence>
<keyword evidence="13" id="KW-0439">Lignin degradation</keyword>
<feature type="chain" id="PRO_5034300130" description="laccase" evidence="14">
    <location>
        <begin position="22"/>
        <end position="523"/>
    </location>
</feature>
<dbReference type="GO" id="GO:0052716">
    <property type="term" value="F:hydroquinone:oxygen oxidoreductase activity"/>
    <property type="evidence" value="ECO:0007669"/>
    <property type="project" value="UniProtKB-EC"/>
</dbReference>
<evidence type="ECO:0000256" key="12">
    <source>
        <dbReference type="ARBA" id="ARBA00023180"/>
    </source>
</evidence>
<keyword evidence="12" id="KW-0325">Glycoprotein</keyword>
<sequence length="523" mass="57360">MLSTILFLGASAVSFLPNAHAAVIGPVTDMTIKNVVVSPDGFTRSSVLANGVFPGPVLRGKKGDRFKINVIDHLTDATMLRSTSIHWHGIFQHKTNWADGTAFVTQCPIAANDSFLYDFTVPDQAGTYWYHSHLSTQYCDGLRGALVVYDSEDPHKQLYDVDDESTIITLSDWYHEPAPAADEDGIPLTPFSTLINGKGRYVDGPAVDLAVINVIKGKRYRFRIIAMSCDPNFTFSIDKHTMKVIEADGENTVPLEVDSLQIFAGQRYSVVMVADQPVGNYWIRADPDARGFPGFDNGRNSAILRYSGAPTADPATTSSVNNPLKESNLHPLDNPAAPGKPYVGGADINLLIKHDFDFQTFHYKMNGVTFTPPTVPALLQILSGAQTAQDLLPQGSYYELPPNKVIELTLPGTAFEIGGPHPFHLHGHTFSVVRSGDSTTYNYKDPVRRDTVNTGFADGNATIRFVTDNAGPWFLHCHIDWHLELGLAVVFAEDIANTKAENPVPAAWEKLCPKYDSLTPDQL</sequence>
<evidence type="ECO:0000256" key="14">
    <source>
        <dbReference type="SAM" id="SignalP"/>
    </source>
</evidence>
<evidence type="ECO:0000259" key="17">
    <source>
        <dbReference type="Pfam" id="PF07732"/>
    </source>
</evidence>
<keyword evidence="9" id="KW-0560">Oxidoreductase</keyword>
<comment type="cofactor">
    <cofactor evidence="2">
        <name>Cu cation</name>
        <dbReference type="ChEBI" id="CHEBI:23378"/>
    </cofactor>
</comment>
<comment type="similarity">
    <text evidence="4">Belongs to the multicopper oxidase family.</text>
</comment>
<dbReference type="GO" id="GO:0005507">
    <property type="term" value="F:copper ion binding"/>
    <property type="evidence" value="ECO:0007669"/>
    <property type="project" value="InterPro"/>
</dbReference>
<keyword evidence="8" id="KW-0677">Repeat</keyword>
<dbReference type="InterPro" id="IPR045087">
    <property type="entry name" value="Cu-oxidase_fam"/>
</dbReference>
<dbReference type="GO" id="GO:0046274">
    <property type="term" value="P:lignin catabolic process"/>
    <property type="evidence" value="ECO:0007669"/>
    <property type="project" value="UniProtKB-KW"/>
</dbReference>
<keyword evidence="10" id="KW-0186">Copper</keyword>
<keyword evidence="14" id="KW-0732">Signal</keyword>
<evidence type="ECO:0000256" key="5">
    <source>
        <dbReference type="ARBA" id="ARBA00012297"/>
    </source>
</evidence>
<keyword evidence="11" id="KW-1015">Disulfide bond</keyword>
<dbReference type="OrthoDB" id="2121828at2759"/>
<proteinExistence type="inferred from homology"/>
<dbReference type="InterPro" id="IPR011706">
    <property type="entry name" value="Cu-oxidase_C"/>
</dbReference>
<keyword evidence="7" id="KW-0479">Metal-binding</keyword>
<feature type="domain" description="Plastocyanin-like" evidence="15">
    <location>
        <begin position="164"/>
        <end position="309"/>
    </location>
</feature>
<dbReference type="Pfam" id="PF00394">
    <property type="entry name" value="Cu-oxidase"/>
    <property type="match status" value="1"/>
</dbReference>